<sequence>MALRWARSAVAAVAMCALVGTVSITPAEAVRVDLARGAAATASSGNAADNVTDVDQSLAWSSKQRLPQWVQVDLGKARKISDIELRLPTAWPARKQTLTILGSRDGKKFSVLAAKKRYTFTPKRKNAVAIDVKDLKVRYVRVLVTANSRASVAQLSSVKVFRRKGADGAIKFKKTINVGTGGVVKARASSAARSAKLALDGDLGTSWVAKSGAKRATLTAAFKARQSVRGIIVKLDPRSGAKKTKMRFAVEVRSPKGTWRRVTKVRTYEFRLTRGNQAAIKINAGITGVRLVFPKISRKYPARVAELQVWARGAQPEVPKMAQQGSSSTSAEANSGAGKDKGRAPRLRWWRDRHRNGPWYGSRY</sequence>
<dbReference type="SUPFAM" id="SSF49785">
    <property type="entry name" value="Galactose-binding domain-like"/>
    <property type="match status" value="2"/>
</dbReference>
<dbReference type="RefSeq" id="WP_211344964.1">
    <property type="nucleotide sequence ID" value="NZ_BAAATB010000002.1"/>
</dbReference>
<feature type="domain" description="F5/8 type C" evidence="2">
    <location>
        <begin position="16"/>
        <end position="163"/>
    </location>
</feature>
<dbReference type="InterPro" id="IPR008979">
    <property type="entry name" value="Galactose-bd-like_sf"/>
</dbReference>
<evidence type="ECO:0000313" key="3">
    <source>
        <dbReference type="EMBL" id="TQK76612.1"/>
    </source>
</evidence>
<dbReference type="AlphaFoldDB" id="A0A542SPU5"/>
<dbReference type="InterPro" id="IPR000421">
    <property type="entry name" value="FA58C"/>
</dbReference>
<evidence type="ECO:0000259" key="2">
    <source>
        <dbReference type="PROSITE" id="PS50022"/>
    </source>
</evidence>
<dbReference type="EMBL" id="VFNV01000001">
    <property type="protein sequence ID" value="TQK76612.1"/>
    <property type="molecule type" value="Genomic_DNA"/>
</dbReference>
<dbReference type="Gene3D" id="2.60.120.260">
    <property type="entry name" value="Galactose-binding domain-like"/>
    <property type="match status" value="2"/>
</dbReference>
<comment type="caution">
    <text evidence="3">The sequence shown here is derived from an EMBL/GenBank/DDBJ whole genome shotgun (WGS) entry which is preliminary data.</text>
</comment>
<organism evidence="3 4">
    <name type="scientific">Rarobacter incanus</name>
    <dbReference type="NCBI Taxonomy" id="153494"/>
    <lineage>
        <taxon>Bacteria</taxon>
        <taxon>Bacillati</taxon>
        <taxon>Actinomycetota</taxon>
        <taxon>Actinomycetes</taxon>
        <taxon>Micrococcales</taxon>
        <taxon>Rarobacteraceae</taxon>
        <taxon>Rarobacter</taxon>
    </lineage>
</organism>
<name>A0A542SPU5_9MICO</name>
<evidence type="ECO:0000256" key="1">
    <source>
        <dbReference type="SAM" id="MobiDB-lite"/>
    </source>
</evidence>
<feature type="compositionally biased region" description="Polar residues" evidence="1">
    <location>
        <begin position="323"/>
        <end position="333"/>
    </location>
</feature>
<accession>A0A542SPU5</accession>
<proteinExistence type="predicted"/>
<gene>
    <name evidence="3" type="ORF">FB389_1297</name>
</gene>
<dbReference type="Pfam" id="PF00754">
    <property type="entry name" value="F5_F8_type_C"/>
    <property type="match status" value="2"/>
</dbReference>
<evidence type="ECO:0000313" key="4">
    <source>
        <dbReference type="Proteomes" id="UP000316181"/>
    </source>
</evidence>
<dbReference type="Proteomes" id="UP000316181">
    <property type="component" value="Unassembled WGS sequence"/>
</dbReference>
<feature type="region of interest" description="Disordered" evidence="1">
    <location>
        <begin position="317"/>
        <end position="349"/>
    </location>
</feature>
<keyword evidence="4" id="KW-1185">Reference proteome</keyword>
<reference evidence="3 4" key="1">
    <citation type="submission" date="2019-06" db="EMBL/GenBank/DDBJ databases">
        <title>Sequencing the genomes of 1000 actinobacteria strains.</title>
        <authorList>
            <person name="Klenk H.-P."/>
        </authorList>
    </citation>
    <scope>NUCLEOTIDE SEQUENCE [LARGE SCALE GENOMIC DNA]</scope>
    <source>
        <strain evidence="3 4">DSM 10596</strain>
    </source>
</reference>
<protein>
    <submittedName>
        <fullName evidence="3">F5/8 type C domain-containing protein</fullName>
    </submittedName>
</protein>
<dbReference type="PROSITE" id="PS50022">
    <property type="entry name" value="FA58C_3"/>
    <property type="match status" value="1"/>
</dbReference>